<feature type="domain" description="VRR-NUC" evidence="13">
    <location>
        <begin position="842"/>
        <end position="946"/>
    </location>
</feature>
<evidence type="ECO:0000256" key="10">
    <source>
        <dbReference type="SAM" id="MobiDB-lite"/>
    </source>
</evidence>
<dbReference type="Pfam" id="PF21315">
    <property type="entry name" value="FAN1_HTH"/>
    <property type="match status" value="1"/>
</dbReference>
<dbReference type="GO" id="GO:0005634">
    <property type="term" value="C:nucleus"/>
    <property type="evidence" value="ECO:0007669"/>
    <property type="project" value="UniProtKB-SubCell"/>
</dbReference>
<feature type="region of interest" description="Disordered" evidence="10">
    <location>
        <begin position="23"/>
        <end position="57"/>
    </location>
</feature>
<dbReference type="EC" id="3.1.4.1" evidence="9"/>
<dbReference type="InterPro" id="IPR049132">
    <property type="entry name" value="FAN1-like_euk"/>
</dbReference>
<reference evidence="14" key="2">
    <citation type="journal article" date="2024" name="Plant">
        <title>Genomic evolution and insights into agronomic trait innovations of Sesamum species.</title>
        <authorList>
            <person name="Miao H."/>
            <person name="Wang L."/>
            <person name="Qu L."/>
            <person name="Liu H."/>
            <person name="Sun Y."/>
            <person name="Le M."/>
            <person name="Wang Q."/>
            <person name="Wei S."/>
            <person name="Zheng Y."/>
            <person name="Lin W."/>
            <person name="Duan Y."/>
            <person name="Cao H."/>
            <person name="Xiong S."/>
            <person name="Wang X."/>
            <person name="Wei L."/>
            <person name="Li C."/>
            <person name="Ma Q."/>
            <person name="Ju M."/>
            <person name="Zhao R."/>
            <person name="Li G."/>
            <person name="Mu C."/>
            <person name="Tian Q."/>
            <person name="Mei H."/>
            <person name="Zhang T."/>
            <person name="Gao T."/>
            <person name="Zhang H."/>
        </authorList>
    </citation>
    <scope>NUCLEOTIDE SEQUENCE</scope>
    <source>
        <strain evidence="14">G02</strain>
    </source>
</reference>
<dbReference type="InterPro" id="IPR014905">
    <property type="entry name" value="HIRAN"/>
</dbReference>
<dbReference type="SMART" id="SM00734">
    <property type="entry name" value="ZnF_Rad18"/>
    <property type="match status" value="1"/>
</dbReference>
<evidence type="ECO:0000256" key="7">
    <source>
        <dbReference type="ARBA" id="ARBA00022842"/>
    </source>
</evidence>
<dbReference type="InterPro" id="IPR006642">
    <property type="entry name" value="Rad18_UBZ4"/>
</dbReference>
<evidence type="ECO:0000256" key="4">
    <source>
        <dbReference type="ARBA" id="ARBA00022771"/>
    </source>
</evidence>
<sequence length="1003" mass="114125">MLTGRESLLRVVGKRRRYLPNRRSLLSTSSSSVQSCLGPSQKDENVKRKSVEETASGGGDLVESVNCPVCGTQLRGLDNTLINSHLDECLAKGSKRKLSQLTLLQFNFSKSKVKVHSNWQNDKGDQVITSDLNRISSCDLIHNVNELASSEEDDNYLHSISLRNNPFASCVEDLVSDVFADNKVPSLPLLSEIERPTYVVKEYFDDHDICDVSIPTSIVGRRYGSRKELDTESRVCLSRDPENVKDPNAIKVLYADCEYDNMLGYIPRELAQYLSPLIDKFYLNFEGSIISVPKDAHAAVPIQIVCKNGQIRNQMSDANIQDFKSLWRQALHVAELANTNPSGMTRYQRNLVLLIEDVLENNRHLFTTSEISFLEAFKLLPDDSQRLFARLYTRKGPWFRVSNISYPEIADCHLAIKGLLETHYVCSFAWRNEVEDDGVAEVLNILNIDELREVLRMLNKKCDRSTRKQDMIDLLLSSSKNMVSPELRSSVLAITGSCIKVSPLAESLMWRAERLFFLNGEQDLSAFLLVDLGIVKFPAYTCIISDPIFPNRRDLLSYEEALEISQIMVESLDENNSELVLRCIEVSSSRMSIALQEGKCSSGGPMVAFFSYFSASWVFSKVVLLGVSFFEREKRYIDAINLLRQLLDAFIFDGRRGYWTLRLSVDLEHVGHLDESLQVAEDGLLDPWVRAGSRVALQRRVLRLGKPPRRWKVPSYSESVKRKIFEVHVQGRPLNCKAGMKSIFYNEDGEQCGVEQLALHYYAGEGGGWQGVHTESGIWLTIFGVLMWDIIFADVSNVFRTKFQTAPLDLETDRFYEVRKGLIEELLDKIQDGMAEEILITSWESHIGTACRGVNWEKHSLADLRAAVKCIGGHCLASICRHLAQDYRSWSSGMPDLLLWRLHDCYRGEAKLVEVKGPRDRLSEQQRAWLLVLMDCGFNVESDSCWTSCVVDDIPLDYWDLRIYVPFYRACFWKFSLNPFTAVSKCWIRADKLAVSFLELVPF</sequence>
<gene>
    <name evidence="14" type="ORF">Sradi_3562100</name>
</gene>
<dbReference type="InterPro" id="IPR033315">
    <property type="entry name" value="Fan1-like"/>
</dbReference>
<keyword evidence="6" id="KW-0862">Zinc</keyword>
<dbReference type="InterPro" id="IPR014883">
    <property type="entry name" value="VRR_NUC"/>
</dbReference>
<dbReference type="Gene3D" id="3.30.160.60">
    <property type="entry name" value="Classic Zinc Finger"/>
    <property type="match status" value="1"/>
</dbReference>
<evidence type="ECO:0000256" key="3">
    <source>
        <dbReference type="ARBA" id="ARBA00022763"/>
    </source>
</evidence>
<evidence type="ECO:0000259" key="11">
    <source>
        <dbReference type="SMART" id="SM00734"/>
    </source>
</evidence>
<keyword evidence="3 9" id="KW-0227">DNA damage</keyword>
<dbReference type="Pfam" id="PF08797">
    <property type="entry name" value="HIRAN"/>
    <property type="match status" value="1"/>
</dbReference>
<evidence type="ECO:0000259" key="12">
    <source>
        <dbReference type="SMART" id="SM00910"/>
    </source>
</evidence>
<dbReference type="SMART" id="SM00990">
    <property type="entry name" value="VRR_NUC"/>
    <property type="match status" value="1"/>
</dbReference>
<evidence type="ECO:0000256" key="2">
    <source>
        <dbReference type="ARBA" id="ARBA00022723"/>
    </source>
</evidence>
<feature type="domain" description="UBZ4-type" evidence="11">
    <location>
        <begin position="64"/>
        <end position="90"/>
    </location>
</feature>
<dbReference type="PANTHER" id="PTHR15749:SF4">
    <property type="entry name" value="FANCONI-ASSOCIATED NUCLEASE 1"/>
    <property type="match status" value="1"/>
</dbReference>
<organism evidence="14">
    <name type="scientific">Sesamum radiatum</name>
    <name type="common">Black benniseed</name>
    <dbReference type="NCBI Taxonomy" id="300843"/>
    <lineage>
        <taxon>Eukaryota</taxon>
        <taxon>Viridiplantae</taxon>
        <taxon>Streptophyta</taxon>
        <taxon>Embryophyta</taxon>
        <taxon>Tracheophyta</taxon>
        <taxon>Spermatophyta</taxon>
        <taxon>Magnoliopsida</taxon>
        <taxon>eudicotyledons</taxon>
        <taxon>Gunneridae</taxon>
        <taxon>Pentapetalae</taxon>
        <taxon>asterids</taxon>
        <taxon>lamiids</taxon>
        <taxon>Lamiales</taxon>
        <taxon>Pedaliaceae</taxon>
        <taxon>Sesamum</taxon>
    </lineage>
</organism>
<comment type="function">
    <text evidence="9">Nuclease required for the repair of DNA interstrand cross-links (ICL). Acts as a 5'-3' exonuclease that anchors at a cut end of DNA and cleaves DNA successively at every third nucleotide, allowing to excise an ICL from one strand through flanking incisions.</text>
</comment>
<comment type="similarity">
    <text evidence="9">Belongs to the FAN1 family.</text>
</comment>
<feature type="compositionally biased region" description="Low complexity" evidence="10">
    <location>
        <begin position="24"/>
        <end position="37"/>
    </location>
</feature>
<comment type="catalytic activity">
    <reaction evidence="9">
        <text>Hydrolytically removes 5'-nucleotides successively from the 3'-hydroxy termini of 3'-hydroxy-terminated oligonucleotides.</text>
        <dbReference type="EC" id="3.1.4.1"/>
    </reaction>
</comment>
<evidence type="ECO:0000256" key="5">
    <source>
        <dbReference type="ARBA" id="ARBA00022801"/>
    </source>
</evidence>
<name>A0AAW2QG26_SESRA</name>
<evidence type="ECO:0000256" key="6">
    <source>
        <dbReference type="ARBA" id="ARBA00022833"/>
    </source>
</evidence>
<evidence type="ECO:0000259" key="13">
    <source>
        <dbReference type="SMART" id="SM00990"/>
    </source>
</evidence>
<dbReference type="EMBL" id="JACGWJ010000015">
    <property type="protein sequence ID" value="KAL0366720.1"/>
    <property type="molecule type" value="Genomic_DNA"/>
</dbReference>
<dbReference type="CDD" id="cd22326">
    <property type="entry name" value="FAN1-like"/>
    <property type="match status" value="1"/>
</dbReference>
<accession>A0AAW2QG26</accession>
<evidence type="ECO:0000256" key="9">
    <source>
        <dbReference type="RuleBase" id="RU365033"/>
    </source>
</evidence>
<dbReference type="Pfam" id="PF08774">
    <property type="entry name" value="VRR_NUC"/>
    <property type="match status" value="1"/>
</dbReference>
<dbReference type="AlphaFoldDB" id="A0AAW2QG26"/>
<comment type="caution">
    <text evidence="14">The sequence shown here is derived from an EMBL/GenBank/DDBJ whole genome shotgun (WGS) entry which is preliminary data.</text>
</comment>
<feature type="compositionally biased region" description="Basic and acidic residues" evidence="10">
    <location>
        <begin position="41"/>
        <end position="52"/>
    </location>
</feature>
<evidence type="ECO:0000313" key="14">
    <source>
        <dbReference type="EMBL" id="KAL0366720.1"/>
    </source>
</evidence>
<keyword evidence="5 9" id="KW-0378">Hydrolase</keyword>
<proteinExistence type="inferred from homology"/>
<protein>
    <recommendedName>
        <fullName evidence="9">Fanconi-associated nuclease</fullName>
        <ecNumber evidence="9">3.1.4.1</ecNumber>
    </recommendedName>
</protein>
<keyword evidence="7 9" id="KW-0460">Magnesium</keyword>
<keyword evidence="4" id="KW-0863">Zinc-finger</keyword>
<dbReference type="GO" id="GO:0008409">
    <property type="term" value="F:5'-3' exonuclease activity"/>
    <property type="evidence" value="ECO:0007669"/>
    <property type="project" value="TreeGrafter"/>
</dbReference>
<keyword evidence="2 9" id="KW-0479">Metal-binding</keyword>
<dbReference type="GO" id="GO:0004528">
    <property type="term" value="F:phosphodiesterase I activity"/>
    <property type="evidence" value="ECO:0007669"/>
    <property type="project" value="UniProtKB-EC"/>
</dbReference>
<keyword evidence="9" id="KW-0539">Nucleus</keyword>
<keyword evidence="9" id="KW-0464">Manganese</keyword>
<dbReference type="SMART" id="SM00910">
    <property type="entry name" value="HIRAN"/>
    <property type="match status" value="1"/>
</dbReference>
<keyword evidence="8 9" id="KW-0234">DNA repair</keyword>
<dbReference type="GO" id="GO:0070336">
    <property type="term" value="F:flap-structured DNA binding"/>
    <property type="evidence" value="ECO:0007669"/>
    <property type="project" value="TreeGrafter"/>
</dbReference>
<dbReference type="GO" id="GO:0017108">
    <property type="term" value="F:5'-flap endonuclease activity"/>
    <property type="evidence" value="ECO:0007669"/>
    <property type="project" value="TreeGrafter"/>
</dbReference>
<dbReference type="Gene3D" id="3.30.70.2330">
    <property type="match status" value="1"/>
</dbReference>
<dbReference type="PANTHER" id="PTHR15749">
    <property type="entry name" value="FANCONI-ASSOCIATED NUCLEASE 1"/>
    <property type="match status" value="1"/>
</dbReference>
<comment type="subcellular location">
    <subcellularLocation>
        <location evidence="9">Nucleus</location>
    </subcellularLocation>
</comment>
<dbReference type="GO" id="GO:0008270">
    <property type="term" value="F:zinc ion binding"/>
    <property type="evidence" value="ECO:0007669"/>
    <property type="project" value="UniProtKB-KW"/>
</dbReference>
<evidence type="ECO:0000256" key="1">
    <source>
        <dbReference type="ARBA" id="ARBA00022722"/>
    </source>
</evidence>
<comment type="cofactor">
    <cofactor evidence="9">
        <name>Mg(2+)</name>
        <dbReference type="ChEBI" id="CHEBI:18420"/>
    </cofactor>
    <cofactor evidence="9">
        <name>Mn(2+)</name>
        <dbReference type="ChEBI" id="CHEBI:29035"/>
    </cofactor>
</comment>
<reference evidence="14" key="1">
    <citation type="submission" date="2020-06" db="EMBL/GenBank/DDBJ databases">
        <authorList>
            <person name="Li T."/>
            <person name="Hu X."/>
            <person name="Zhang T."/>
            <person name="Song X."/>
            <person name="Zhang H."/>
            <person name="Dai N."/>
            <person name="Sheng W."/>
            <person name="Hou X."/>
            <person name="Wei L."/>
        </authorList>
    </citation>
    <scope>NUCLEOTIDE SEQUENCE</scope>
    <source>
        <strain evidence="14">G02</strain>
        <tissue evidence="14">Leaf</tissue>
    </source>
</reference>
<evidence type="ECO:0000256" key="8">
    <source>
        <dbReference type="ARBA" id="ARBA00023204"/>
    </source>
</evidence>
<dbReference type="Pfam" id="PF21170">
    <property type="entry name" value="FAN1_TPR"/>
    <property type="match status" value="1"/>
</dbReference>
<dbReference type="GO" id="GO:0036297">
    <property type="term" value="P:interstrand cross-link repair"/>
    <property type="evidence" value="ECO:0007669"/>
    <property type="project" value="InterPro"/>
</dbReference>
<feature type="domain" description="HIRAN" evidence="12">
    <location>
        <begin position="211"/>
        <end position="308"/>
    </location>
</feature>
<dbReference type="InterPro" id="IPR049125">
    <property type="entry name" value="FAN1-like_WH"/>
</dbReference>
<keyword evidence="1 9" id="KW-0540">Nuclease</keyword>
<dbReference type="InterPro" id="IPR049126">
    <property type="entry name" value="FAN1-like_TPR"/>
</dbReference>
<dbReference type="GO" id="GO:0016818">
    <property type="term" value="F:hydrolase activity, acting on acid anhydrides, in phosphorus-containing anhydrides"/>
    <property type="evidence" value="ECO:0007669"/>
    <property type="project" value="InterPro"/>
</dbReference>